<organism evidence="2 3">
    <name type="scientific">Planktothrix tepida PCC 9214</name>
    <dbReference type="NCBI Taxonomy" id="671072"/>
    <lineage>
        <taxon>Bacteria</taxon>
        <taxon>Bacillati</taxon>
        <taxon>Cyanobacteriota</taxon>
        <taxon>Cyanophyceae</taxon>
        <taxon>Oscillatoriophycideae</taxon>
        <taxon>Oscillatoriales</taxon>
        <taxon>Microcoleaceae</taxon>
        <taxon>Planktothrix</taxon>
    </lineage>
</organism>
<feature type="region of interest" description="Disordered" evidence="1">
    <location>
        <begin position="110"/>
        <end position="144"/>
    </location>
</feature>
<proteinExistence type="predicted"/>
<evidence type="ECO:0000313" key="2">
    <source>
        <dbReference type="EMBL" id="CUR35500.1"/>
    </source>
</evidence>
<sequence>MEFGKVQNMSKSNQKRENLTLRLQPFEDTLDAQILHYIKRDGVKQQNQKVWQALRMAYAAIAYLEGGNLTAQQLRQLGLDNFNALLQHAYYVRQSLLLPETPQILIEDKSQTEDYVKSSQEEEHKQEISQSEQTLLEKQSGELF</sequence>
<gene>
    <name evidence="2" type="ORF">PL9214670126</name>
</gene>
<evidence type="ECO:0000256" key="1">
    <source>
        <dbReference type="SAM" id="MobiDB-lite"/>
    </source>
</evidence>
<evidence type="ECO:0000313" key="3">
    <source>
        <dbReference type="Proteomes" id="UP000184315"/>
    </source>
</evidence>
<reference evidence="3" key="1">
    <citation type="submission" date="2015-10" db="EMBL/GenBank/DDBJ databases">
        <authorList>
            <person name="Regsiter A."/>
            <person name="william w."/>
        </authorList>
    </citation>
    <scope>NUCLEOTIDE SEQUENCE [LARGE SCALE GENOMIC DNA]</scope>
</reference>
<keyword evidence="3" id="KW-1185">Reference proteome</keyword>
<feature type="compositionally biased region" description="Polar residues" evidence="1">
    <location>
        <begin position="128"/>
        <end position="137"/>
    </location>
</feature>
<protein>
    <submittedName>
        <fullName evidence="2">Uncharacterized protein</fullName>
    </submittedName>
</protein>
<dbReference type="AlphaFoldDB" id="A0A1J1LUH4"/>
<dbReference type="STRING" id="671072.PL9214670126"/>
<dbReference type="EMBL" id="CZDF01000174">
    <property type="protein sequence ID" value="CUR35500.1"/>
    <property type="molecule type" value="Genomic_DNA"/>
</dbReference>
<accession>A0A1J1LUH4</accession>
<name>A0A1J1LUH4_9CYAN</name>
<feature type="compositionally biased region" description="Basic and acidic residues" evidence="1">
    <location>
        <begin position="110"/>
        <end position="127"/>
    </location>
</feature>
<dbReference type="Proteomes" id="UP000184315">
    <property type="component" value="Unassembled WGS sequence"/>
</dbReference>